<dbReference type="AlphaFoldDB" id="A0A816IBZ1"/>
<proteinExistence type="predicted"/>
<evidence type="ECO:0000313" key="1">
    <source>
        <dbReference type="EMBL" id="CAF1706502.1"/>
    </source>
</evidence>
<reference evidence="1" key="1">
    <citation type="submission" date="2021-01" db="EMBL/GenBank/DDBJ databases">
        <authorList>
            <consortium name="Genoscope - CEA"/>
            <person name="William W."/>
        </authorList>
    </citation>
    <scope>NUCLEOTIDE SEQUENCE</scope>
</reference>
<name>A0A816IBZ1_BRANA</name>
<sequence>MGQCNSDQAVEFRQGKREEKCRVQMKNMRASMLTVKVDITPLESETSFQVDDTSLRENSFGANSPPFGLPTILTLLVEECMFMFID</sequence>
<organism evidence="1">
    <name type="scientific">Brassica napus</name>
    <name type="common">Rape</name>
    <dbReference type="NCBI Taxonomy" id="3708"/>
    <lineage>
        <taxon>Eukaryota</taxon>
        <taxon>Viridiplantae</taxon>
        <taxon>Streptophyta</taxon>
        <taxon>Embryophyta</taxon>
        <taxon>Tracheophyta</taxon>
        <taxon>Spermatophyta</taxon>
        <taxon>Magnoliopsida</taxon>
        <taxon>eudicotyledons</taxon>
        <taxon>Gunneridae</taxon>
        <taxon>Pentapetalae</taxon>
        <taxon>rosids</taxon>
        <taxon>malvids</taxon>
        <taxon>Brassicales</taxon>
        <taxon>Brassicaceae</taxon>
        <taxon>Brassiceae</taxon>
        <taxon>Brassica</taxon>
    </lineage>
</organism>
<accession>A0A816IBZ1</accession>
<gene>
    <name evidence="1" type="ORF">DARMORV10_C03P58460.1</name>
</gene>
<protein>
    <submittedName>
        <fullName evidence="1">(rape) hypothetical protein</fullName>
    </submittedName>
</protein>
<dbReference type="Proteomes" id="UP001295469">
    <property type="component" value="Chromosome C03"/>
</dbReference>
<dbReference type="EMBL" id="HG994367">
    <property type="protein sequence ID" value="CAF1706502.1"/>
    <property type="molecule type" value="Genomic_DNA"/>
</dbReference>